<reference evidence="6 7" key="1">
    <citation type="submission" date="2018-10" db="EMBL/GenBank/DDBJ databases">
        <title>Genomic Encyclopedia of Type Strains, Phase IV (KMG-IV): sequencing the most valuable type-strain genomes for metagenomic binning, comparative biology and taxonomic classification.</title>
        <authorList>
            <person name="Goeker M."/>
        </authorList>
    </citation>
    <scope>NUCLEOTIDE SEQUENCE [LARGE SCALE GENOMIC DNA]</scope>
    <source>
        <strain evidence="6 7">DSM 25080</strain>
    </source>
</reference>
<evidence type="ECO:0000259" key="5">
    <source>
        <dbReference type="PROSITE" id="PS50984"/>
    </source>
</evidence>
<dbReference type="InterPro" id="IPR020119">
    <property type="entry name" value="PsdUridine_synth_TruD_CS"/>
</dbReference>
<dbReference type="EMBL" id="REFJ01000005">
    <property type="protein sequence ID" value="RMA78696.1"/>
    <property type="molecule type" value="Genomic_DNA"/>
</dbReference>
<keyword evidence="2 4" id="KW-0819">tRNA processing</keyword>
<dbReference type="SUPFAM" id="SSF55120">
    <property type="entry name" value="Pseudouridine synthase"/>
    <property type="match status" value="1"/>
</dbReference>
<dbReference type="InterPro" id="IPR050170">
    <property type="entry name" value="TruD_pseudoU_synthase"/>
</dbReference>
<protein>
    <recommendedName>
        <fullName evidence="4">tRNA pseudouridine synthase D</fullName>
        <ecNumber evidence="4">5.4.99.27</ecNumber>
    </recommendedName>
    <alternativeName>
        <fullName evidence="4">tRNA pseudouridine(13) synthase</fullName>
    </alternativeName>
    <alternativeName>
        <fullName evidence="4">tRNA pseudouridylate synthase D</fullName>
    </alternativeName>
    <alternativeName>
        <fullName evidence="4">tRNA-uridine isomerase D</fullName>
    </alternativeName>
</protein>
<keyword evidence="3 4" id="KW-0413">Isomerase</keyword>
<dbReference type="GO" id="GO:0031119">
    <property type="term" value="P:tRNA pseudouridine synthesis"/>
    <property type="evidence" value="ECO:0007669"/>
    <property type="project" value="UniProtKB-UniRule"/>
</dbReference>
<dbReference type="InterPro" id="IPR001656">
    <property type="entry name" value="PsdUridine_synth_TruD"/>
</dbReference>
<evidence type="ECO:0000256" key="1">
    <source>
        <dbReference type="ARBA" id="ARBA00007953"/>
    </source>
</evidence>
<gene>
    <name evidence="4" type="primary">truD</name>
    <name evidence="6" type="ORF">DFR27_2027</name>
</gene>
<dbReference type="PANTHER" id="PTHR47811">
    <property type="entry name" value="TRNA PSEUDOURIDINE SYNTHASE D"/>
    <property type="match status" value="1"/>
</dbReference>
<accession>A0A3M0A231</accession>
<dbReference type="EC" id="5.4.99.27" evidence="4"/>
<dbReference type="Pfam" id="PF01142">
    <property type="entry name" value="TruD"/>
    <property type="match status" value="1"/>
</dbReference>
<dbReference type="RefSeq" id="WP_121877347.1">
    <property type="nucleotide sequence ID" value="NZ_REFJ01000005.1"/>
</dbReference>
<comment type="function">
    <text evidence="4">Responsible for synthesis of pseudouridine from uracil-13 in transfer RNAs.</text>
</comment>
<dbReference type="OrthoDB" id="1550679at2"/>
<dbReference type="InterPro" id="IPR042214">
    <property type="entry name" value="TruD_catalytic"/>
</dbReference>
<comment type="caution">
    <text evidence="6">The sequence shown here is derived from an EMBL/GenBank/DDBJ whole genome shotgun (WGS) entry which is preliminary data.</text>
</comment>
<evidence type="ECO:0000313" key="6">
    <source>
        <dbReference type="EMBL" id="RMA78696.1"/>
    </source>
</evidence>
<dbReference type="HAMAP" id="MF_01082">
    <property type="entry name" value="TruD"/>
    <property type="match status" value="1"/>
</dbReference>
<dbReference type="InterPro" id="IPR020103">
    <property type="entry name" value="PsdUridine_synth_cat_dom_sf"/>
</dbReference>
<evidence type="ECO:0000256" key="3">
    <source>
        <dbReference type="ARBA" id="ARBA00023235"/>
    </source>
</evidence>
<comment type="similarity">
    <text evidence="1 4">Belongs to the pseudouridine synthase TruD family.</text>
</comment>
<name>A0A3M0A231_9GAMM</name>
<evidence type="ECO:0000256" key="2">
    <source>
        <dbReference type="ARBA" id="ARBA00022694"/>
    </source>
</evidence>
<feature type="domain" description="TRUD" evidence="5">
    <location>
        <begin position="154"/>
        <end position="295"/>
    </location>
</feature>
<dbReference type="AlphaFoldDB" id="A0A3M0A231"/>
<keyword evidence="7" id="KW-1185">Reference proteome</keyword>
<comment type="catalytic activity">
    <reaction evidence="4">
        <text>uridine(13) in tRNA = pseudouridine(13) in tRNA</text>
        <dbReference type="Rhea" id="RHEA:42540"/>
        <dbReference type="Rhea" id="RHEA-COMP:10105"/>
        <dbReference type="Rhea" id="RHEA-COMP:10106"/>
        <dbReference type="ChEBI" id="CHEBI:65314"/>
        <dbReference type="ChEBI" id="CHEBI:65315"/>
        <dbReference type="EC" id="5.4.99.27"/>
    </reaction>
</comment>
<feature type="active site" description="Nucleophile" evidence="4">
    <location>
        <position position="80"/>
    </location>
</feature>
<dbReference type="GO" id="GO:0160150">
    <property type="term" value="F:tRNA pseudouridine(13) synthase activity"/>
    <property type="evidence" value="ECO:0007669"/>
    <property type="project" value="UniProtKB-EC"/>
</dbReference>
<sequence length="295" mass="33376">MEFAYNWTFAYGAPQQSATFKSSPEDFIVTESRSEVLTGEGEHLYLLLRKTSQNTAWVAEQIAFWAGVSARDVGYAGRKDRHAVTTQWFSVYLPGASDPTKPLLIPGVELLQTRRHKAKLKRGQLDGNHFKITLRDIDDPQLLIPRLEKIASDGVPNYFGDQRFGRDFNNVPHAVSLASRRKLTARGNDIYLSAARSYLFNQVVSSQVARQEWRSETSPLWGRGRPSDADKVILEPWIQLCDALEFTGLKQERRSSALIPLDFSWTIEQQNLIIEFSLPAGTYATSVLRELVKIS</sequence>
<evidence type="ECO:0000256" key="4">
    <source>
        <dbReference type="HAMAP-Rule" id="MF_01082"/>
    </source>
</evidence>
<dbReference type="InterPro" id="IPR011760">
    <property type="entry name" value="PsdUridine_synth_TruD_insert"/>
</dbReference>
<dbReference type="Proteomes" id="UP000267187">
    <property type="component" value="Unassembled WGS sequence"/>
</dbReference>
<dbReference type="GO" id="GO:0005829">
    <property type="term" value="C:cytosol"/>
    <property type="evidence" value="ECO:0007669"/>
    <property type="project" value="TreeGrafter"/>
</dbReference>
<dbReference type="PROSITE" id="PS50984">
    <property type="entry name" value="TRUD"/>
    <property type="match status" value="1"/>
</dbReference>
<proteinExistence type="inferred from homology"/>
<dbReference type="PANTHER" id="PTHR47811:SF1">
    <property type="entry name" value="TRNA PSEUDOURIDINE SYNTHASE D"/>
    <property type="match status" value="1"/>
</dbReference>
<organism evidence="6 7">
    <name type="scientific">Umboniibacter marinipuniceus</name>
    <dbReference type="NCBI Taxonomy" id="569599"/>
    <lineage>
        <taxon>Bacteria</taxon>
        <taxon>Pseudomonadati</taxon>
        <taxon>Pseudomonadota</taxon>
        <taxon>Gammaproteobacteria</taxon>
        <taxon>Cellvibrionales</taxon>
        <taxon>Cellvibrionaceae</taxon>
        <taxon>Umboniibacter</taxon>
    </lineage>
</organism>
<dbReference type="Gene3D" id="3.30.2350.20">
    <property type="entry name" value="TruD, catalytic domain"/>
    <property type="match status" value="2"/>
</dbReference>
<dbReference type="GO" id="GO:0003723">
    <property type="term" value="F:RNA binding"/>
    <property type="evidence" value="ECO:0007669"/>
    <property type="project" value="InterPro"/>
</dbReference>
<evidence type="ECO:0000313" key="7">
    <source>
        <dbReference type="Proteomes" id="UP000267187"/>
    </source>
</evidence>
<dbReference type="PROSITE" id="PS01268">
    <property type="entry name" value="UPF0024"/>
    <property type="match status" value="1"/>
</dbReference>